<evidence type="ECO:0000313" key="3">
    <source>
        <dbReference type="EMBL" id="KAA4659660.1"/>
    </source>
</evidence>
<gene>
    <name evidence="3" type="ORF">F3B98_28350</name>
</gene>
<keyword evidence="3" id="KW-0378">Hydrolase</keyword>
<feature type="domain" description="Xaa-Pro dipeptidyl-peptidase-like" evidence="2">
    <location>
        <begin position="153"/>
        <end position="273"/>
    </location>
</feature>
<dbReference type="InterPro" id="IPR029058">
    <property type="entry name" value="AB_hydrolase_fold"/>
</dbReference>
<dbReference type="PANTHER" id="PTHR43265">
    <property type="entry name" value="ESTERASE ESTD"/>
    <property type="match status" value="1"/>
</dbReference>
<dbReference type="Gene3D" id="3.40.50.1820">
    <property type="entry name" value="alpha/beta hydrolase"/>
    <property type="match status" value="1"/>
</dbReference>
<dbReference type="InterPro" id="IPR000383">
    <property type="entry name" value="Xaa-Pro-like_dom"/>
</dbReference>
<sequence length="278" mass="29842">MRTTTFKTKIAAVAMLLTGLTLSSSLLAQDISGTWHGKLSLPAGSLTIVFHIKHTEQGTYVATLDSPDQGTKDIKTETTSFQDSTLTVQIPIIHASYKGKLNADQTITGTFTQGMPLPLNLTKGEFSGPKRPQEPQPPFPYKVEEVSVKNTQDGITLAGTLTLPEKGSKFPAVVLVTGSGAQNRDEEIMGHKPFLVIADYLTRNGIAVLRCDDRGTAASQGDYASATNEDFAKATEAALNYLRSRKEINTRKIGIIGHSCGGTIAFDIAAKDPNISFI</sequence>
<proteinExistence type="predicted"/>
<reference evidence="3 4" key="1">
    <citation type="journal article" date="2019" name="Nat. Med.">
        <title>A library of human gut bacterial isolates paired with longitudinal multiomics data enables mechanistic microbiome research.</title>
        <authorList>
            <person name="Poyet M."/>
            <person name="Groussin M."/>
            <person name="Gibbons S.M."/>
            <person name="Avila-Pacheco J."/>
            <person name="Jiang X."/>
            <person name="Kearney S.M."/>
            <person name="Perrotta A.R."/>
            <person name="Berdy B."/>
            <person name="Zhao S."/>
            <person name="Lieberman T.D."/>
            <person name="Swanson P.K."/>
            <person name="Smith M."/>
            <person name="Roesemann S."/>
            <person name="Alexander J.E."/>
            <person name="Rich S.A."/>
            <person name="Livny J."/>
            <person name="Vlamakis H."/>
            <person name="Clish C."/>
            <person name="Bullock K."/>
            <person name="Deik A."/>
            <person name="Scott J."/>
            <person name="Pierce K.A."/>
            <person name="Xavier R.J."/>
            <person name="Alm E.J."/>
        </authorList>
    </citation>
    <scope>NUCLEOTIDE SEQUENCE [LARGE SCALE GENOMIC DNA]</scope>
    <source>
        <strain evidence="3 4">BIOML-A14</strain>
    </source>
</reference>
<keyword evidence="1" id="KW-0732">Signal</keyword>
<dbReference type="SUPFAM" id="SSF53474">
    <property type="entry name" value="alpha/beta-Hydrolases"/>
    <property type="match status" value="1"/>
</dbReference>
<dbReference type="GO" id="GO:0052689">
    <property type="term" value="F:carboxylic ester hydrolase activity"/>
    <property type="evidence" value="ECO:0007669"/>
    <property type="project" value="TreeGrafter"/>
</dbReference>
<dbReference type="Pfam" id="PF02129">
    <property type="entry name" value="Peptidase_S15"/>
    <property type="match status" value="1"/>
</dbReference>
<feature type="signal peptide" evidence="1">
    <location>
        <begin position="1"/>
        <end position="28"/>
    </location>
</feature>
<dbReference type="InterPro" id="IPR053145">
    <property type="entry name" value="AB_hydrolase_Est10"/>
</dbReference>
<evidence type="ECO:0000313" key="4">
    <source>
        <dbReference type="Proteomes" id="UP000435985"/>
    </source>
</evidence>
<feature type="chain" id="PRO_5024842186" evidence="1">
    <location>
        <begin position="29"/>
        <end position="278"/>
    </location>
</feature>
<dbReference type="PANTHER" id="PTHR43265:SF1">
    <property type="entry name" value="ESTERASE ESTD"/>
    <property type="match status" value="1"/>
</dbReference>
<accession>A0A642C537</accession>
<dbReference type="AlphaFoldDB" id="A0A642C537"/>
<evidence type="ECO:0000259" key="2">
    <source>
        <dbReference type="Pfam" id="PF02129"/>
    </source>
</evidence>
<dbReference type="EMBL" id="VWFO01000206">
    <property type="protein sequence ID" value="KAA4659660.1"/>
    <property type="molecule type" value="Genomic_DNA"/>
</dbReference>
<protein>
    <submittedName>
        <fullName evidence="3">Alpha/beta hydrolase</fullName>
    </submittedName>
</protein>
<feature type="non-terminal residue" evidence="3">
    <location>
        <position position="278"/>
    </location>
</feature>
<organism evidence="3 4">
    <name type="scientific">Bacteroides ovatus</name>
    <dbReference type="NCBI Taxonomy" id="28116"/>
    <lineage>
        <taxon>Bacteria</taxon>
        <taxon>Pseudomonadati</taxon>
        <taxon>Bacteroidota</taxon>
        <taxon>Bacteroidia</taxon>
        <taxon>Bacteroidales</taxon>
        <taxon>Bacteroidaceae</taxon>
        <taxon>Bacteroides</taxon>
    </lineage>
</organism>
<name>A0A642C537_BACOV</name>
<comment type="caution">
    <text evidence="3">The sequence shown here is derived from an EMBL/GenBank/DDBJ whole genome shotgun (WGS) entry which is preliminary data.</text>
</comment>
<dbReference type="Proteomes" id="UP000435985">
    <property type="component" value="Unassembled WGS sequence"/>
</dbReference>
<evidence type="ECO:0000256" key="1">
    <source>
        <dbReference type="SAM" id="SignalP"/>
    </source>
</evidence>